<dbReference type="Proteomes" id="UP000199582">
    <property type="component" value="Unassembled WGS sequence"/>
</dbReference>
<dbReference type="AlphaFoldDB" id="A0A1H7VWW7"/>
<name>A0A1H7VWW7_9RHOB</name>
<evidence type="ECO:0000256" key="4">
    <source>
        <dbReference type="HAMAP-Rule" id="MF_00298"/>
    </source>
</evidence>
<accession>A0A1H7VWW7</accession>
<dbReference type="InterPro" id="IPR015797">
    <property type="entry name" value="NUDIX_hydrolase-like_dom_sf"/>
</dbReference>
<dbReference type="PRINTS" id="PR00502">
    <property type="entry name" value="NUDIXFAMILY"/>
</dbReference>
<dbReference type="NCBIfam" id="NF001937">
    <property type="entry name" value="PRK00714.1-4"/>
    <property type="match status" value="1"/>
</dbReference>
<evidence type="ECO:0000259" key="5">
    <source>
        <dbReference type="PROSITE" id="PS51462"/>
    </source>
</evidence>
<evidence type="ECO:0000256" key="2">
    <source>
        <dbReference type="ARBA" id="ARBA00001946"/>
    </source>
</evidence>
<organism evidence="6 7">
    <name type="scientific">Roseovarius azorensis</name>
    <dbReference type="NCBI Taxonomy" id="1287727"/>
    <lineage>
        <taxon>Bacteria</taxon>
        <taxon>Pseudomonadati</taxon>
        <taxon>Pseudomonadota</taxon>
        <taxon>Alphaproteobacteria</taxon>
        <taxon>Rhodobacterales</taxon>
        <taxon>Roseobacteraceae</taxon>
        <taxon>Roseovarius</taxon>
    </lineage>
</organism>
<comment type="cofactor">
    <cofactor evidence="1">
        <name>Mn(2+)</name>
        <dbReference type="ChEBI" id="CHEBI:29035"/>
    </cofactor>
</comment>
<dbReference type="CDD" id="cd03671">
    <property type="entry name" value="NUDIX_Ap4A_hydrolase_plant_like"/>
    <property type="match status" value="1"/>
</dbReference>
<dbReference type="PANTHER" id="PTHR11839:SF22">
    <property type="entry name" value="NUDIX HYDROLASE 26, CHLOROPLASTIC"/>
    <property type="match status" value="1"/>
</dbReference>
<dbReference type="Gene3D" id="3.90.79.10">
    <property type="entry name" value="Nucleoside Triphosphate Pyrophosphohydrolase"/>
    <property type="match status" value="1"/>
</dbReference>
<evidence type="ECO:0000256" key="1">
    <source>
        <dbReference type="ARBA" id="ARBA00001936"/>
    </source>
</evidence>
<dbReference type="GO" id="GO:0019693">
    <property type="term" value="P:ribose phosphate metabolic process"/>
    <property type="evidence" value="ECO:0007669"/>
    <property type="project" value="TreeGrafter"/>
</dbReference>
<feature type="domain" description="Nudix hydrolase" evidence="5">
    <location>
        <begin position="10"/>
        <end position="154"/>
    </location>
</feature>
<dbReference type="InterPro" id="IPR000086">
    <property type="entry name" value="NUDIX_hydrolase_dom"/>
</dbReference>
<comment type="cofactor">
    <cofactor evidence="2">
        <name>Mg(2+)</name>
        <dbReference type="ChEBI" id="CHEBI:18420"/>
    </cofactor>
</comment>
<dbReference type="InterPro" id="IPR022927">
    <property type="entry name" value="RppH"/>
</dbReference>
<proteinExistence type="inferred from homology"/>
<comment type="cofactor">
    <cofactor evidence="4">
        <name>a divalent metal cation</name>
        <dbReference type="ChEBI" id="CHEBI:60240"/>
    </cofactor>
</comment>
<dbReference type="PROSITE" id="PS51462">
    <property type="entry name" value="NUDIX"/>
    <property type="match status" value="1"/>
</dbReference>
<comment type="similarity">
    <text evidence="4">Belongs to the Nudix hydrolase family. RppH subfamily.</text>
</comment>
<dbReference type="InterPro" id="IPR020476">
    <property type="entry name" value="Nudix_hydrolase"/>
</dbReference>
<dbReference type="STRING" id="1287727.SAMN05443999_11379"/>
<evidence type="ECO:0000313" key="6">
    <source>
        <dbReference type="EMBL" id="SEM13295.1"/>
    </source>
</evidence>
<dbReference type="RefSeq" id="WP_093038921.1">
    <property type="nucleotide sequence ID" value="NZ_FOAG01000013.1"/>
</dbReference>
<dbReference type="GO" id="GO:0034432">
    <property type="term" value="F:bis(5'-adenosyl)-pentaphosphatase activity"/>
    <property type="evidence" value="ECO:0007669"/>
    <property type="project" value="TreeGrafter"/>
</dbReference>
<comment type="function">
    <text evidence="4">Accelerates the degradation of transcripts by removing pyrophosphate from the 5'-end of triphosphorylated RNA, leading to a more labile monophosphorylated state that can stimulate subsequent ribonuclease cleavage.</text>
</comment>
<evidence type="ECO:0000256" key="3">
    <source>
        <dbReference type="ARBA" id="ARBA00022801"/>
    </source>
</evidence>
<dbReference type="PROSITE" id="PS00893">
    <property type="entry name" value="NUDIX_BOX"/>
    <property type="match status" value="1"/>
</dbReference>
<dbReference type="PANTHER" id="PTHR11839">
    <property type="entry name" value="UDP/ADP-SUGAR PYROPHOSPHATASE"/>
    <property type="match status" value="1"/>
</dbReference>
<gene>
    <name evidence="4" type="primary">rppH</name>
    <name evidence="4" type="synonym">nudH</name>
    <name evidence="6" type="ORF">SAMN05443999_11379</name>
</gene>
<keyword evidence="7" id="KW-1185">Reference proteome</keyword>
<dbReference type="InterPro" id="IPR020084">
    <property type="entry name" value="NUDIX_hydrolase_CS"/>
</dbReference>
<dbReference type="GO" id="GO:0006753">
    <property type="term" value="P:nucleoside phosphate metabolic process"/>
    <property type="evidence" value="ECO:0007669"/>
    <property type="project" value="TreeGrafter"/>
</dbReference>
<dbReference type="Pfam" id="PF00293">
    <property type="entry name" value="NUDIX"/>
    <property type="match status" value="1"/>
</dbReference>
<protein>
    <recommendedName>
        <fullName evidence="4">RNA pyrophosphohydrolase</fullName>
        <ecNumber evidence="4">3.6.1.-</ecNumber>
    </recommendedName>
    <alternativeName>
        <fullName evidence="4">(Di)nucleoside polyphosphate hydrolase</fullName>
    </alternativeName>
</protein>
<dbReference type="GO" id="GO:0008893">
    <property type="term" value="F:guanosine-3',5'-bis(diphosphate) 3'-diphosphatase activity"/>
    <property type="evidence" value="ECO:0007669"/>
    <property type="project" value="TreeGrafter"/>
</dbReference>
<evidence type="ECO:0000313" key="7">
    <source>
        <dbReference type="Proteomes" id="UP000199582"/>
    </source>
</evidence>
<reference evidence="6 7" key="1">
    <citation type="submission" date="2016-10" db="EMBL/GenBank/DDBJ databases">
        <authorList>
            <person name="de Groot N.N."/>
        </authorList>
    </citation>
    <scope>NUCLEOTIDE SEQUENCE [LARGE SCALE GENOMIC DNA]</scope>
    <source>
        <strain evidence="6 7">DSM 100674</strain>
    </source>
</reference>
<feature type="short sequence motif" description="Nudix box" evidence="4">
    <location>
        <begin position="44"/>
        <end position="65"/>
    </location>
</feature>
<sequence length="165" mass="19229">MTPEEIARLPYRRCVGVMLANTDGHVFVGQRIDNDAPAWQMPQGGIDPGETPRQAALRELWEETGVTPDKVRIERETDDWITYDLPDDIVPRIWKGRYKGQEQKWVLMRFLGSDADVDIATDHPEFSEWRWLPPDELVAHIVPFKRAVYARILHEFHDLLRSPRS</sequence>
<dbReference type="EC" id="3.6.1.-" evidence="4"/>
<keyword evidence="3 4" id="KW-0378">Hydrolase</keyword>
<dbReference type="EMBL" id="FOAG01000013">
    <property type="protein sequence ID" value="SEM13295.1"/>
    <property type="molecule type" value="Genomic_DNA"/>
</dbReference>
<dbReference type="HAMAP" id="MF_00298">
    <property type="entry name" value="Nudix_RppH"/>
    <property type="match status" value="1"/>
</dbReference>
<dbReference type="NCBIfam" id="NF001938">
    <property type="entry name" value="PRK00714.1-5"/>
    <property type="match status" value="1"/>
</dbReference>
<dbReference type="SUPFAM" id="SSF55811">
    <property type="entry name" value="Nudix"/>
    <property type="match status" value="1"/>
</dbReference>
<dbReference type="OrthoDB" id="9816040at2"/>